<evidence type="ECO:0000256" key="5">
    <source>
        <dbReference type="SAM" id="MobiDB-lite"/>
    </source>
</evidence>
<reference evidence="7" key="2">
    <citation type="submission" date="2021-08" db="EMBL/GenBank/DDBJ databases">
        <authorList>
            <person name="Gostincar C."/>
            <person name="Sun X."/>
            <person name="Song Z."/>
            <person name="Gunde-Cimerman N."/>
        </authorList>
    </citation>
    <scope>NUCLEOTIDE SEQUENCE</scope>
    <source>
        <strain evidence="7">EXF-9298</strain>
    </source>
</reference>
<keyword evidence="1 4" id="KW-0378">Hydrolase</keyword>
<evidence type="ECO:0000256" key="1">
    <source>
        <dbReference type="ARBA" id="ARBA00022801"/>
    </source>
</evidence>
<feature type="compositionally biased region" description="Low complexity" evidence="5">
    <location>
        <begin position="783"/>
        <end position="795"/>
    </location>
</feature>
<name>A0A9P8JSL8_AURME</name>
<feature type="non-terminal residue" evidence="7">
    <location>
        <position position="927"/>
    </location>
</feature>
<dbReference type="PANTHER" id="PTHR24185:SF1">
    <property type="entry name" value="CALCIUM-INDEPENDENT PHOSPHOLIPASE A2-GAMMA"/>
    <property type="match status" value="1"/>
</dbReference>
<keyword evidence="2 4" id="KW-0442">Lipid degradation</keyword>
<evidence type="ECO:0000256" key="3">
    <source>
        <dbReference type="ARBA" id="ARBA00023098"/>
    </source>
</evidence>
<dbReference type="Pfam" id="PF20253">
    <property type="entry name" value="DUF6604"/>
    <property type="match status" value="1"/>
</dbReference>
<dbReference type="Gene3D" id="3.40.1090.10">
    <property type="entry name" value="Cytosolic phospholipase A2 catalytic domain"/>
    <property type="match status" value="1"/>
</dbReference>
<sequence length="927" mass="102955">MYTSFGPPCEVTCLSDDVGVRVLSLDGGGMRGIMELEVLRAIEKTLGGNLRIQSFFDLIVGTSTGGINALALGVKHWSVRYCIEMFEKFCDQAFTEREFRGVWGLEQAALLNHGSKYKATPLHNLLRGTLGRSPLFGANDSLDAFEIKVAVTATSADGNEAMIFANYNRPQSSGDSQTFVRPENPSNELEVWEAAAATSAAPFYFKPYTHTRTGTSYIDGGLYHNNPVYVANRERKLLWPAIADKHPDMLLSIGTGKNPSTPQREALARRSSSPKDDSTPNAPTNKSGGIRRTLNALYQRFDNILDAEHTWTEFEADINNRNDGFPSPYRRLNLDLKSKPPPFDAKDKFKEFRADVRGRLKDSDVTEVVKDVACSLVASSFYFKLVKTAQLRGGSFMCTGYICCKFEEGSSNLKALGEFLSRQCTPNFMPEFVIQDMSRCTDGRGVKVKLTEKMISRMTVYGTYTTYKRDTDAIANWLATTAKRCGFSPEVLKDSEKTSDHSPPQPQPEVEFTKLKGRACKLASGAASKDKIKSSTLRTYTIPIKSFTQLASQIVSYSTPAIKHNTSFKNTKLATETSSDIDSHAHFISVLERRATENKARNQNAFEALEVEELSDDFHNASLSENVSKYNSRTAERIRYQAESMNKADEHTIAGFVLMNSINKIRKHIKGLWEAYINKDIDLHAASISTNTAIEIVRHLQEDHDKSFHDQPDFQACVKIHPNNRRNVEDYIPFASLIAGRYMCYDNVSLSTDLTAVEAKIKALSAEQMVRDSSTSSADMESKTASGSTSKAAKTSSEHALTATGLLDGMAAAVHSEGMHLTFDYLRLHRTCCTILTTLKAEVSYKFDGRHPFAAPNGIHRLHMPDLVGCILMQAEQMETHCQHVYRDDAQYTGETLRGVAETFNKIVGGKAGSIGVEIIKKTFGYE</sequence>
<feature type="region of interest" description="Disordered" evidence="5">
    <location>
        <begin position="772"/>
        <end position="796"/>
    </location>
</feature>
<proteinExistence type="predicted"/>
<protein>
    <submittedName>
        <fullName evidence="7">FabD/lysophospholipase-like protein</fullName>
    </submittedName>
</protein>
<dbReference type="GO" id="GO:0046486">
    <property type="term" value="P:glycerolipid metabolic process"/>
    <property type="evidence" value="ECO:0007669"/>
    <property type="project" value="UniProtKB-ARBA"/>
</dbReference>
<keyword evidence="8" id="KW-1185">Reference proteome</keyword>
<dbReference type="GO" id="GO:0019369">
    <property type="term" value="P:arachidonate metabolic process"/>
    <property type="evidence" value="ECO:0007669"/>
    <property type="project" value="TreeGrafter"/>
</dbReference>
<dbReference type="PANTHER" id="PTHR24185">
    <property type="entry name" value="CALCIUM-INDEPENDENT PHOSPHOLIPASE A2-GAMMA"/>
    <property type="match status" value="1"/>
</dbReference>
<dbReference type="GO" id="GO:0047499">
    <property type="term" value="F:calcium-independent phospholipase A2 activity"/>
    <property type="evidence" value="ECO:0007669"/>
    <property type="project" value="TreeGrafter"/>
</dbReference>
<accession>A0A9P8JSL8</accession>
<dbReference type="InterPro" id="IPR046539">
    <property type="entry name" value="DUF6604"/>
</dbReference>
<reference evidence="7" key="1">
    <citation type="journal article" date="2021" name="J Fungi (Basel)">
        <title>Virulence traits and population genomics of the black yeast Aureobasidium melanogenum.</title>
        <authorList>
            <person name="Cernosa A."/>
            <person name="Sun X."/>
            <person name="Gostincar C."/>
            <person name="Fang C."/>
            <person name="Gunde-Cimerman N."/>
            <person name="Song Z."/>
        </authorList>
    </citation>
    <scope>NUCLEOTIDE SEQUENCE</scope>
    <source>
        <strain evidence="7">EXF-9298</strain>
    </source>
</reference>
<feature type="short sequence motif" description="GXSXG" evidence="4">
    <location>
        <begin position="61"/>
        <end position="65"/>
    </location>
</feature>
<feature type="short sequence motif" description="GXGXXG" evidence="4">
    <location>
        <begin position="27"/>
        <end position="32"/>
    </location>
</feature>
<dbReference type="GO" id="GO:0016020">
    <property type="term" value="C:membrane"/>
    <property type="evidence" value="ECO:0007669"/>
    <property type="project" value="TreeGrafter"/>
</dbReference>
<organism evidence="7 8">
    <name type="scientific">Aureobasidium melanogenum</name>
    <name type="common">Aureobasidium pullulans var. melanogenum</name>
    <dbReference type="NCBI Taxonomy" id="46634"/>
    <lineage>
        <taxon>Eukaryota</taxon>
        <taxon>Fungi</taxon>
        <taxon>Dikarya</taxon>
        <taxon>Ascomycota</taxon>
        <taxon>Pezizomycotina</taxon>
        <taxon>Dothideomycetes</taxon>
        <taxon>Dothideomycetidae</taxon>
        <taxon>Dothideales</taxon>
        <taxon>Saccotheciaceae</taxon>
        <taxon>Aureobasidium</taxon>
    </lineage>
</organism>
<dbReference type="PROSITE" id="PS51635">
    <property type="entry name" value="PNPLA"/>
    <property type="match status" value="1"/>
</dbReference>
<feature type="active site" description="Proton acceptor" evidence="4">
    <location>
        <position position="219"/>
    </location>
</feature>
<dbReference type="Pfam" id="PF01734">
    <property type="entry name" value="Patatin"/>
    <property type="match status" value="1"/>
</dbReference>
<dbReference type="EMBL" id="JAHFXS010001675">
    <property type="protein sequence ID" value="KAG9976168.1"/>
    <property type="molecule type" value="Genomic_DNA"/>
</dbReference>
<evidence type="ECO:0000259" key="6">
    <source>
        <dbReference type="PROSITE" id="PS51635"/>
    </source>
</evidence>
<evidence type="ECO:0000313" key="7">
    <source>
        <dbReference type="EMBL" id="KAG9976168.1"/>
    </source>
</evidence>
<evidence type="ECO:0000256" key="4">
    <source>
        <dbReference type="PROSITE-ProRule" id="PRU01161"/>
    </source>
</evidence>
<evidence type="ECO:0000256" key="2">
    <source>
        <dbReference type="ARBA" id="ARBA00022963"/>
    </source>
</evidence>
<evidence type="ECO:0000313" key="8">
    <source>
        <dbReference type="Proteomes" id="UP000729357"/>
    </source>
</evidence>
<feature type="active site" description="Nucleophile" evidence="4">
    <location>
        <position position="63"/>
    </location>
</feature>
<comment type="caution">
    <text evidence="7">The sequence shown here is derived from an EMBL/GenBank/DDBJ whole genome shotgun (WGS) entry which is preliminary data.</text>
</comment>
<dbReference type="GO" id="GO:0016042">
    <property type="term" value="P:lipid catabolic process"/>
    <property type="evidence" value="ECO:0007669"/>
    <property type="project" value="UniProtKB-UniRule"/>
</dbReference>
<feature type="short sequence motif" description="DGA/G" evidence="4">
    <location>
        <begin position="219"/>
        <end position="221"/>
    </location>
</feature>
<keyword evidence="3 4" id="KW-0443">Lipid metabolism</keyword>
<dbReference type="Proteomes" id="UP000729357">
    <property type="component" value="Unassembled WGS sequence"/>
</dbReference>
<dbReference type="InterPro" id="IPR002641">
    <property type="entry name" value="PNPLA_dom"/>
</dbReference>
<dbReference type="SUPFAM" id="SSF52151">
    <property type="entry name" value="FabD/lysophospholipase-like"/>
    <property type="match status" value="1"/>
</dbReference>
<dbReference type="AlphaFoldDB" id="A0A9P8JSL8"/>
<dbReference type="CDD" id="cd07199">
    <property type="entry name" value="Pat17_PNPLA8_PNPLA9_like"/>
    <property type="match status" value="1"/>
</dbReference>
<gene>
    <name evidence="7" type="ORF">KCU98_g10892</name>
</gene>
<feature type="region of interest" description="Disordered" evidence="5">
    <location>
        <begin position="250"/>
        <end position="289"/>
    </location>
</feature>
<dbReference type="InterPro" id="IPR016035">
    <property type="entry name" value="Acyl_Trfase/lysoPLipase"/>
</dbReference>
<feature type="domain" description="PNPLA" evidence="6">
    <location>
        <begin position="23"/>
        <end position="232"/>
    </location>
</feature>